<reference evidence="1 2" key="1">
    <citation type="journal article" date="2012" name="Science">
        <title>The Paleozoic origin of enzymatic lignin decomposition reconstructed from 31 fungal genomes.</title>
        <authorList>
            <person name="Floudas D."/>
            <person name="Binder M."/>
            <person name="Riley R."/>
            <person name="Barry K."/>
            <person name="Blanchette R.A."/>
            <person name="Henrissat B."/>
            <person name="Martinez A.T."/>
            <person name="Otillar R."/>
            <person name="Spatafora J.W."/>
            <person name="Yadav J.S."/>
            <person name="Aerts A."/>
            <person name="Benoit I."/>
            <person name="Boyd A."/>
            <person name="Carlson A."/>
            <person name="Copeland A."/>
            <person name="Coutinho P.M."/>
            <person name="de Vries R.P."/>
            <person name="Ferreira P."/>
            <person name="Findley K."/>
            <person name="Foster B."/>
            <person name="Gaskell J."/>
            <person name="Glotzer D."/>
            <person name="Gorecki P."/>
            <person name="Heitman J."/>
            <person name="Hesse C."/>
            <person name="Hori C."/>
            <person name="Igarashi K."/>
            <person name="Jurgens J.A."/>
            <person name="Kallen N."/>
            <person name="Kersten P."/>
            <person name="Kohler A."/>
            <person name="Kuees U."/>
            <person name="Kumar T.K.A."/>
            <person name="Kuo A."/>
            <person name="LaButti K."/>
            <person name="Larrondo L.F."/>
            <person name="Lindquist E."/>
            <person name="Ling A."/>
            <person name="Lombard V."/>
            <person name="Lucas S."/>
            <person name="Lundell T."/>
            <person name="Martin R."/>
            <person name="McLaughlin D.J."/>
            <person name="Morgenstern I."/>
            <person name="Morin E."/>
            <person name="Murat C."/>
            <person name="Nagy L.G."/>
            <person name="Nolan M."/>
            <person name="Ohm R.A."/>
            <person name="Patyshakuliyeva A."/>
            <person name="Rokas A."/>
            <person name="Ruiz-Duenas F.J."/>
            <person name="Sabat G."/>
            <person name="Salamov A."/>
            <person name="Samejima M."/>
            <person name="Schmutz J."/>
            <person name="Slot J.C."/>
            <person name="St John F."/>
            <person name="Stenlid J."/>
            <person name="Sun H."/>
            <person name="Sun S."/>
            <person name="Syed K."/>
            <person name="Tsang A."/>
            <person name="Wiebenga A."/>
            <person name="Young D."/>
            <person name="Pisabarro A."/>
            <person name="Eastwood D.C."/>
            <person name="Martin F."/>
            <person name="Cullen D."/>
            <person name="Grigoriev I.V."/>
            <person name="Hibbett D.S."/>
        </authorList>
    </citation>
    <scope>NUCLEOTIDE SEQUENCE [LARGE SCALE GENOMIC DNA]</scope>
    <source>
        <strain evidence="1 2">ATCC 11539</strain>
    </source>
</reference>
<proteinExistence type="predicted"/>
<dbReference type="Proteomes" id="UP000030669">
    <property type="component" value="Unassembled WGS sequence"/>
</dbReference>
<name>S7RQP5_GLOTA</name>
<dbReference type="OrthoDB" id="2793621at2759"/>
<sequence length="247" mass="28133">MSTNVSSCLQSRVSYLPLDAEPIGAPMYYYSYDSARSPSVSPVFSDVPQPRTLTPDTDVYNNSDLMSDKDLMSLCDDQLTLHDCIDRALLDYGFDLSCLEELDEQLLLAPLEAFAAVCWAEAVDKDDCTVPWRWGYSDTQEEIESDTESEDTEIADFDTPTDSRWHWQDKRVSFESGYRHDVEESRNSVEIETRQGRRISFILLTPPSAMSDPKYSVQYFPKSPRKTKTKFGLRRLADGILARLDSS</sequence>
<dbReference type="GeneID" id="19301955"/>
<keyword evidence="2" id="KW-1185">Reference proteome</keyword>
<dbReference type="AlphaFoldDB" id="S7RQP5"/>
<dbReference type="RefSeq" id="XP_007866381.1">
    <property type="nucleotide sequence ID" value="XM_007868190.1"/>
</dbReference>
<dbReference type="HOGENOM" id="CLU_1124647_0_0_1"/>
<accession>S7RQP5</accession>
<gene>
    <name evidence="1" type="ORF">GLOTRDRAFT_129516</name>
</gene>
<dbReference type="KEGG" id="gtr:GLOTRDRAFT_129516"/>
<dbReference type="EMBL" id="KB469302">
    <property type="protein sequence ID" value="EPQ55229.1"/>
    <property type="molecule type" value="Genomic_DNA"/>
</dbReference>
<protein>
    <submittedName>
        <fullName evidence="1">Uncharacterized protein</fullName>
    </submittedName>
</protein>
<evidence type="ECO:0000313" key="2">
    <source>
        <dbReference type="Proteomes" id="UP000030669"/>
    </source>
</evidence>
<evidence type="ECO:0000313" key="1">
    <source>
        <dbReference type="EMBL" id="EPQ55229.1"/>
    </source>
</evidence>
<organism evidence="1 2">
    <name type="scientific">Gloeophyllum trabeum (strain ATCC 11539 / FP-39264 / Madison 617)</name>
    <name type="common">Brown rot fungus</name>
    <dbReference type="NCBI Taxonomy" id="670483"/>
    <lineage>
        <taxon>Eukaryota</taxon>
        <taxon>Fungi</taxon>
        <taxon>Dikarya</taxon>
        <taxon>Basidiomycota</taxon>
        <taxon>Agaricomycotina</taxon>
        <taxon>Agaricomycetes</taxon>
        <taxon>Gloeophyllales</taxon>
        <taxon>Gloeophyllaceae</taxon>
        <taxon>Gloeophyllum</taxon>
    </lineage>
</organism>